<dbReference type="EMBL" id="JAUTWS010000010">
    <property type="protein sequence ID" value="MDO9709267.1"/>
    <property type="molecule type" value="Genomic_DNA"/>
</dbReference>
<organism evidence="1 2">
    <name type="scientific">Paracraurococcus lichenis</name>
    <dbReference type="NCBI Taxonomy" id="3064888"/>
    <lineage>
        <taxon>Bacteria</taxon>
        <taxon>Pseudomonadati</taxon>
        <taxon>Pseudomonadota</taxon>
        <taxon>Alphaproteobacteria</taxon>
        <taxon>Acetobacterales</taxon>
        <taxon>Roseomonadaceae</taxon>
        <taxon>Paracraurococcus</taxon>
    </lineage>
</organism>
<comment type="caution">
    <text evidence="1">The sequence shown here is derived from an EMBL/GenBank/DDBJ whole genome shotgun (WGS) entry which is preliminary data.</text>
</comment>
<evidence type="ECO:0000313" key="1">
    <source>
        <dbReference type="EMBL" id="MDO9709267.1"/>
    </source>
</evidence>
<evidence type="ECO:0000313" key="2">
    <source>
        <dbReference type="Proteomes" id="UP001243009"/>
    </source>
</evidence>
<name>A0ABT9DZD5_9PROT</name>
<accession>A0ABT9DZD5</accession>
<dbReference type="Proteomes" id="UP001243009">
    <property type="component" value="Unassembled WGS sequence"/>
</dbReference>
<keyword evidence="2" id="KW-1185">Reference proteome</keyword>
<protein>
    <submittedName>
        <fullName evidence="1">Uncharacterized protein</fullName>
    </submittedName>
</protein>
<proteinExistence type="predicted"/>
<gene>
    <name evidence="1" type="ORF">Q7A36_13010</name>
</gene>
<sequence>MSKATESRSAGRMVGRSIAAGMTIAWIAGGSLHGAGDIARRCTGPATAGACGGRPGLAQAAVTLRAVMLVQGVALFPGRRLHILAWRCGGCRGSAISRGPGFRSRPLASPGRLRPWLNPPVRRNQRIIIGRPRSPGEGAQPNRVCRLADITENADAIAMMPVNNGRTGHPGQSHRIDYIA</sequence>
<dbReference type="RefSeq" id="WP_305104128.1">
    <property type="nucleotide sequence ID" value="NZ_JAUTWS010000010.1"/>
</dbReference>
<reference evidence="1 2" key="1">
    <citation type="submission" date="2023-08" db="EMBL/GenBank/DDBJ databases">
        <title>The draft genome sequence of Paracraurococcus sp. LOR1-02.</title>
        <authorList>
            <person name="Kingkaew E."/>
            <person name="Tanasupawat S."/>
        </authorList>
    </citation>
    <scope>NUCLEOTIDE SEQUENCE [LARGE SCALE GENOMIC DNA]</scope>
    <source>
        <strain evidence="1 2">LOR1-02</strain>
    </source>
</reference>